<organism evidence="1 2">
    <name type="scientific">Platanthera zijinensis</name>
    <dbReference type="NCBI Taxonomy" id="2320716"/>
    <lineage>
        <taxon>Eukaryota</taxon>
        <taxon>Viridiplantae</taxon>
        <taxon>Streptophyta</taxon>
        <taxon>Embryophyta</taxon>
        <taxon>Tracheophyta</taxon>
        <taxon>Spermatophyta</taxon>
        <taxon>Magnoliopsida</taxon>
        <taxon>Liliopsida</taxon>
        <taxon>Asparagales</taxon>
        <taxon>Orchidaceae</taxon>
        <taxon>Orchidoideae</taxon>
        <taxon>Orchideae</taxon>
        <taxon>Orchidinae</taxon>
        <taxon>Platanthera</taxon>
    </lineage>
</organism>
<proteinExistence type="predicted"/>
<comment type="caution">
    <text evidence="1">The sequence shown here is derived from an EMBL/GenBank/DDBJ whole genome shotgun (WGS) entry which is preliminary data.</text>
</comment>
<dbReference type="Proteomes" id="UP001418222">
    <property type="component" value="Unassembled WGS sequence"/>
</dbReference>
<protein>
    <submittedName>
        <fullName evidence="1">Uncharacterized protein</fullName>
    </submittedName>
</protein>
<gene>
    <name evidence="1" type="ORF">KSP39_PZI020736</name>
</gene>
<keyword evidence="2" id="KW-1185">Reference proteome</keyword>
<name>A0AAP0AZT5_9ASPA</name>
<accession>A0AAP0AZT5</accession>
<reference evidence="1 2" key="1">
    <citation type="journal article" date="2022" name="Nat. Plants">
        <title>Genomes of leafy and leafless Platanthera orchids illuminate the evolution of mycoheterotrophy.</title>
        <authorList>
            <person name="Li M.H."/>
            <person name="Liu K.W."/>
            <person name="Li Z."/>
            <person name="Lu H.C."/>
            <person name="Ye Q.L."/>
            <person name="Zhang D."/>
            <person name="Wang J.Y."/>
            <person name="Li Y.F."/>
            <person name="Zhong Z.M."/>
            <person name="Liu X."/>
            <person name="Yu X."/>
            <person name="Liu D.K."/>
            <person name="Tu X.D."/>
            <person name="Liu B."/>
            <person name="Hao Y."/>
            <person name="Liao X.Y."/>
            <person name="Jiang Y.T."/>
            <person name="Sun W.H."/>
            <person name="Chen J."/>
            <person name="Chen Y.Q."/>
            <person name="Ai Y."/>
            <person name="Zhai J.W."/>
            <person name="Wu S.S."/>
            <person name="Zhou Z."/>
            <person name="Hsiao Y.Y."/>
            <person name="Wu W.L."/>
            <person name="Chen Y.Y."/>
            <person name="Lin Y.F."/>
            <person name="Hsu J.L."/>
            <person name="Li C.Y."/>
            <person name="Wang Z.W."/>
            <person name="Zhao X."/>
            <person name="Zhong W.Y."/>
            <person name="Ma X.K."/>
            <person name="Ma L."/>
            <person name="Huang J."/>
            <person name="Chen G.Z."/>
            <person name="Huang M.Z."/>
            <person name="Huang L."/>
            <person name="Peng D.H."/>
            <person name="Luo Y.B."/>
            <person name="Zou S.Q."/>
            <person name="Chen S.P."/>
            <person name="Lan S."/>
            <person name="Tsai W.C."/>
            <person name="Van de Peer Y."/>
            <person name="Liu Z.J."/>
        </authorList>
    </citation>
    <scope>NUCLEOTIDE SEQUENCE [LARGE SCALE GENOMIC DNA]</scope>
    <source>
        <strain evidence="1">Lor287</strain>
    </source>
</reference>
<dbReference type="EMBL" id="JBBWWQ010000018">
    <property type="protein sequence ID" value="KAK8921251.1"/>
    <property type="molecule type" value="Genomic_DNA"/>
</dbReference>
<evidence type="ECO:0000313" key="2">
    <source>
        <dbReference type="Proteomes" id="UP001418222"/>
    </source>
</evidence>
<dbReference type="AlphaFoldDB" id="A0AAP0AZT5"/>
<evidence type="ECO:0000313" key="1">
    <source>
        <dbReference type="EMBL" id="KAK8921251.1"/>
    </source>
</evidence>
<sequence length="145" mass="15927">MREAMDNFLDSLLSSPSWSDMNESASQSWVGNSVSQTDRLFADSMESFQGNSRNSAMQMMPSDHITGNVTADDLAIAHDNTTSIFTNESLKYGISKGPFLAGNLSLSQQPNHNTQQSHGIEVSEGSFSIPGQLQSTQQQYLMVWN</sequence>